<dbReference type="EMBL" id="GGMS01007689">
    <property type="protein sequence ID" value="MBY76892.1"/>
    <property type="molecule type" value="Transcribed_RNA"/>
</dbReference>
<evidence type="ECO:0000313" key="2">
    <source>
        <dbReference type="EMBL" id="MBY76892.1"/>
    </source>
</evidence>
<protein>
    <submittedName>
        <fullName evidence="2">Uncharacterized protein</fullName>
    </submittedName>
</protein>
<dbReference type="AlphaFoldDB" id="A0A2S2QI80"/>
<gene>
    <name evidence="2" type="ORF">g.23176</name>
</gene>
<proteinExistence type="predicted"/>
<name>A0A2S2QI80_9HEMI</name>
<accession>A0A2S2QI80</accession>
<feature type="region of interest" description="Disordered" evidence="1">
    <location>
        <begin position="30"/>
        <end position="109"/>
    </location>
</feature>
<organism evidence="2">
    <name type="scientific">Sipha flava</name>
    <name type="common">yellow sugarcane aphid</name>
    <dbReference type="NCBI Taxonomy" id="143950"/>
    <lineage>
        <taxon>Eukaryota</taxon>
        <taxon>Metazoa</taxon>
        <taxon>Ecdysozoa</taxon>
        <taxon>Arthropoda</taxon>
        <taxon>Hexapoda</taxon>
        <taxon>Insecta</taxon>
        <taxon>Pterygota</taxon>
        <taxon>Neoptera</taxon>
        <taxon>Paraneoptera</taxon>
        <taxon>Hemiptera</taxon>
        <taxon>Sternorrhyncha</taxon>
        <taxon>Aphidomorpha</taxon>
        <taxon>Aphidoidea</taxon>
        <taxon>Aphididae</taxon>
        <taxon>Sipha</taxon>
    </lineage>
</organism>
<feature type="compositionally biased region" description="Basic and acidic residues" evidence="1">
    <location>
        <begin position="93"/>
        <end position="102"/>
    </location>
</feature>
<sequence>MIFLFYIIIYSCVQQRSRPREQLAQQIKKIDKSRAETSSPSLEVRATGVVRNVSPDKVKHTRPSHGKKGKTASACLGDHVIPARPTSGGRTRQKSDARHGSVSEEYFFI</sequence>
<evidence type="ECO:0000256" key="1">
    <source>
        <dbReference type="SAM" id="MobiDB-lite"/>
    </source>
</evidence>
<reference evidence="2" key="1">
    <citation type="submission" date="2018-04" db="EMBL/GenBank/DDBJ databases">
        <title>Transcriptome assembly of Sipha flava.</title>
        <authorList>
            <person name="Scully E.D."/>
            <person name="Geib S.M."/>
            <person name="Palmer N.A."/>
            <person name="Koch K."/>
            <person name="Bradshaw J."/>
            <person name="Heng-Moss T."/>
            <person name="Sarath G."/>
        </authorList>
    </citation>
    <scope>NUCLEOTIDE SEQUENCE</scope>
</reference>
<feature type="compositionally biased region" description="Basic residues" evidence="1">
    <location>
        <begin position="59"/>
        <end position="70"/>
    </location>
</feature>